<organism evidence="1 2">
    <name type="scientific">[Clostridium] symbiosum ATCC 14940</name>
    <dbReference type="NCBI Taxonomy" id="411472"/>
    <lineage>
        <taxon>Bacteria</taxon>
        <taxon>Bacillati</taxon>
        <taxon>Bacillota</taxon>
        <taxon>Clostridia</taxon>
        <taxon>Lachnospirales</taxon>
        <taxon>Lachnospiraceae</taxon>
        <taxon>Otoolea</taxon>
    </lineage>
</organism>
<accession>A0ABC9U0Q4</accession>
<sequence length="67" mass="7776">MIHLPLRKKEYCKGSAVLRQVNPSYQKKLFLCSTVYPAAYNKEIPPFLIKCLSNSTRYYSVINATLY</sequence>
<reference evidence="1 2" key="1">
    <citation type="submission" date="2013-07" db="EMBL/GenBank/DDBJ databases">
        <authorList>
            <person name="Weinstock G."/>
            <person name="Sodergren E."/>
            <person name="Wylie T."/>
            <person name="Fulton L."/>
            <person name="Fulton R."/>
            <person name="Fronick C."/>
            <person name="O'Laughlin M."/>
            <person name="Godfrey J."/>
            <person name="Miner T."/>
            <person name="Herter B."/>
            <person name="Appelbaum E."/>
            <person name="Cordes M."/>
            <person name="Lek S."/>
            <person name="Wollam A."/>
            <person name="Pepin K.H."/>
            <person name="Palsikar V.B."/>
            <person name="Mitreva M."/>
            <person name="Wilson R.K."/>
        </authorList>
    </citation>
    <scope>NUCLEOTIDE SEQUENCE [LARGE SCALE GENOMIC DNA]</scope>
    <source>
        <strain evidence="1 2">ATCC 14940</strain>
    </source>
</reference>
<protein>
    <submittedName>
        <fullName evidence="1">Uncharacterized protein</fullName>
    </submittedName>
</protein>
<dbReference type="Proteomes" id="UP000016491">
    <property type="component" value="Unassembled WGS sequence"/>
</dbReference>
<evidence type="ECO:0000313" key="2">
    <source>
        <dbReference type="Proteomes" id="UP000016491"/>
    </source>
</evidence>
<proteinExistence type="predicted"/>
<comment type="caution">
    <text evidence="1">The sequence shown here is derived from an EMBL/GenBank/DDBJ whole genome shotgun (WGS) entry which is preliminary data.</text>
</comment>
<dbReference type="EMBL" id="AWSU01000108">
    <property type="protein sequence ID" value="ERI78787.1"/>
    <property type="molecule type" value="Genomic_DNA"/>
</dbReference>
<dbReference type="AlphaFoldDB" id="A0ABC9U0Q4"/>
<name>A0ABC9U0Q4_CLOSY</name>
<evidence type="ECO:0000313" key="1">
    <source>
        <dbReference type="EMBL" id="ERI78787.1"/>
    </source>
</evidence>
<gene>
    <name evidence="1" type="ORF">CLOSYM_01311</name>
</gene>